<accession>A0A4S4AVQ8</accession>
<dbReference type="Gene3D" id="3.40.640.10">
    <property type="entry name" value="Type I PLP-dependent aspartate aminotransferase-like (Major domain)"/>
    <property type="match status" value="1"/>
</dbReference>
<dbReference type="PIRSF" id="PIRSF001434">
    <property type="entry name" value="CGS"/>
    <property type="match status" value="1"/>
</dbReference>
<name>A0A4S4AVQ8_9RHOO</name>
<evidence type="ECO:0000256" key="1">
    <source>
        <dbReference type="ARBA" id="ARBA00001933"/>
    </source>
</evidence>
<evidence type="ECO:0000256" key="2">
    <source>
        <dbReference type="ARBA" id="ARBA00009077"/>
    </source>
</evidence>
<organism evidence="6 7">
    <name type="scientific">Pseudothauera rhizosphaerae</name>
    <dbReference type="NCBI Taxonomy" id="2565932"/>
    <lineage>
        <taxon>Bacteria</taxon>
        <taxon>Pseudomonadati</taxon>
        <taxon>Pseudomonadota</taxon>
        <taxon>Betaproteobacteria</taxon>
        <taxon>Rhodocyclales</taxon>
        <taxon>Zoogloeaceae</taxon>
        <taxon>Pseudothauera</taxon>
    </lineage>
</organism>
<dbReference type="PROSITE" id="PS00868">
    <property type="entry name" value="CYS_MET_METAB_PP"/>
    <property type="match status" value="1"/>
</dbReference>
<dbReference type="PANTHER" id="PTHR11808">
    <property type="entry name" value="TRANS-SULFURATION ENZYME FAMILY MEMBER"/>
    <property type="match status" value="1"/>
</dbReference>
<keyword evidence="3 4" id="KW-0663">Pyridoxal phosphate</keyword>
<dbReference type="SUPFAM" id="SSF53383">
    <property type="entry name" value="PLP-dependent transferases"/>
    <property type="match status" value="1"/>
</dbReference>
<dbReference type="OrthoDB" id="9805807at2"/>
<dbReference type="FunFam" id="3.40.640.10:FF:000046">
    <property type="entry name" value="Cystathionine gamma-lyase"/>
    <property type="match status" value="1"/>
</dbReference>
<dbReference type="InterPro" id="IPR000277">
    <property type="entry name" value="Cys/Met-Metab_PyrdxlP-dep_enz"/>
</dbReference>
<comment type="cofactor">
    <cofactor evidence="1 5">
        <name>pyridoxal 5'-phosphate</name>
        <dbReference type="ChEBI" id="CHEBI:597326"/>
    </cofactor>
</comment>
<evidence type="ECO:0000256" key="5">
    <source>
        <dbReference type="RuleBase" id="RU362118"/>
    </source>
</evidence>
<evidence type="ECO:0000256" key="4">
    <source>
        <dbReference type="PIRSR" id="PIRSR001434-2"/>
    </source>
</evidence>
<dbReference type="InterPro" id="IPR015421">
    <property type="entry name" value="PyrdxlP-dep_Trfase_major"/>
</dbReference>
<dbReference type="Proteomes" id="UP000307956">
    <property type="component" value="Unassembled WGS sequence"/>
</dbReference>
<comment type="similarity">
    <text evidence="2 5">Belongs to the trans-sulfuration enzymes family.</text>
</comment>
<proteinExistence type="inferred from homology"/>
<dbReference type="GO" id="GO:0003962">
    <property type="term" value="F:cystathionine gamma-synthase activity"/>
    <property type="evidence" value="ECO:0007669"/>
    <property type="project" value="TreeGrafter"/>
</dbReference>
<evidence type="ECO:0000256" key="3">
    <source>
        <dbReference type="ARBA" id="ARBA00022898"/>
    </source>
</evidence>
<evidence type="ECO:0000313" key="6">
    <source>
        <dbReference type="EMBL" id="THF63315.1"/>
    </source>
</evidence>
<dbReference type="GO" id="GO:0019343">
    <property type="term" value="P:cysteine biosynthetic process via cystathionine"/>
    <property type="evidence" value="ECO:0007669"/>
    <property type="project" value="TreeGrafter"/>
</dbReference>
<dbReference type="PANTHER" id="PTHR11808:SF15">
    <property type="entry name" value="CYSTATHIONINE GAMMA-LYASE"/>
    <property type="match status" value="1"/>
</dbReference>
<dbReference type="GO" id="GO:0030170">
    <property type="term" value="F:pyridoxal phosphate binding"/>
    <property type="evidence" value="ECO:0007669"/>
    <property type="project" value="InterPro"/>
</dbReference>
<sequence>MTAPKSLSPDTLAAQGLGWITQPHHDIAPAIHPASTFERAGDGSYPGGRVYSRDQSPAYDQAEALLAALEGGHQALLFPSGMAAATALLQALEPGARVLAPRAMYWALRNWLIELSARGHIAVEFYDNADTAGLTMALDALRPRLLWIETPANPTWEVTDIAAACAAARRYGTLVAVDSTVPTPVLTRPLALGADFVMHSATKYLNGHSDVVAGALVCREDTPTWQRARQNRALGGAVLGPFEAWLLLRGMRTLYPRVRQASASALAIARAFERDPRVAAVLYPGLPSHPGHAVAAAQMQGGFGGMLALRVAGGEGAAIAAAGRLQVFKRATSLGSVESLVEHRASVEGPGSLCPPDLLRLSVGIEAVEDLIADLDQALG</sequence>
<dbReference type="InterPro" id="IPR054542">
    <property type="entry name" value="Cys_met_metab_PP"/>
</dbReference>
<keyword evidence="6" id="KW-0808">Transferase</keyword>
<dbReference type="GO" id="GO:0004123">
    <property type="term" value="F:cystathionine gamma-lyase activity"/>
    <property type="evidence" value="ECO:0007669"/>
    <property type="project" value="TreeGrafter"/>
</dbReference>
<dbReference type="AlphaFoldDB" id="A0A4S4AVQ8"/>
<dbReference type="InterPro" id="IPR015422">
    <property type="entry name" value="PyrdxlP-dep_Trfase_small"/>
</dbReference>
<dbReference type="RefSeq" id="WP_136383766.1">
    <property type="nucleotide sequence ID" value="NZ_SSOD01000003.1"/>
</dbReference>
<comment type="caution">
    <text evidence="6">The sequence shown here is derived from an EMBL/GenBank/DDBJ whole genome shotgun (WGS) entry which is preliminary data.</text>
</comment>
<protein>
    <submittedName>
        <fullName evidence="6">PLP-dependent transferase</fullName>
    </submittedName>
</protein>
<gene>
    <name evidence="6" type="ORF">E6O51_04405</name>
</gene>
<feature type="modified residue" description="N6-(pyridoxal phosphate)lysine" evidence="4">
    <location>
        <position position="203"/>
    </location>
</feature>
<dbReference type="InterPro" id="IPR015424">
    <property type="entry name" value="PyrdxlP-dep_Trfase"/>
</dbReference>
<dbReference type="Gene3D" id="3.90.1150.10">
    <property type="entry name" value="Aspartate Aminotransferase, domain 1"/>
    <property type="match status" value="1"/>
</dbReference>
<dbReference type="Pfam" id="PF01053">
    <property type="entry name" value="Cys_Met_Meta_PP"/>
    <property type="match status" value="1"/>
</dbReference>
<reference evidence="6 7" key="1">
    <citation type="submission" date="2019-04" db="EMBL/GenBank/DDBJ databases">
        <title>Azoarcus rhizosphaerae sp. nov. isolated from rhizosphere of Ficus religiosa.</title>
        <authorList>
            <person name="Lin S.-Y."/>
            <person name="Hameed A."/>
            <person name="Hsu Y.-H."/>
            <person name="Young C.-C."/>
        </authorList>
    </citation>
    <scope>NUCLEOTIDE SEQUENCE [LARGE SCALE GENOMIC DNA]</scope>
    <source>
        <strain evidence="6 7">CC-YHH848</strain>
    </source>
</reference>
<keyword evidence="7" id="KW-1185">Reference proteome</keyword>
<evidence type="ECO:0000313" key="7">
    <source>
        <dbReference type="Proteomes" id="UP000307956"/>
    </source>
</evidence>
<dbReference type="GO" id="GO:0005737">
    <property type="term" value="C:cytoplasm"/>
    <property type="evidence" value="ECO:0007669"/>
    <property type="project" value="TreeGrafter"/>
</dbReference>
<dbReference type="EMBL" id="SSOD01000003">
    <property type="protein sequence ID" value="THF63315.1"/>
    <property type="molecule type" value="Genomic_DNA"/>
</dbReference>
<dbReference type="GO" id="GO:0019346">
    <property type="term" value="P:transsulfuration"/>
    <property type="evidence" value="ECO:0007669"/>
    <property type="project" value="InterPro"/>
</dbReference>